<dbReference type="NCBIfam" id="TIGR01411">
    <property type="entry name" value="tatAE"/>
    <property type="match status" value="1"/>
</dbReference>
<keyword evidence="4 9" id="KW-0812">Transmembrane</keyword>
<dbReference type="GO" id="GO:0043953">
    <property type="term" value="P:protein transport by the Tat complex"/>
    <property type="evidence" value="ECO:0007669"/>
    <property type="project" value="UniProtKB-UniRule"/>
</dbReference>
<dbReference type="PANTHER" id="PTHR42982:SF8">
    <property type="entry name" value="SEC-INDEPENDENT PROTEIN TRANSLOCASE PROTEIN TATA"/>
    <property type="match status" value="1"/>
</dbReference>
<proteinExistence type="inferred from homology"/>
<evidence type="ECO:0000256" key="4">
    <source>
        <dbReference type="ARBA" id="ARBA00022692"/>
    </source>
</evidence>
<dbReference type="GO" id="GO:0033281">
    <property type="term" value="C:TAT protein transport complex"/>
    <property type="evidence" value="ECO:0007669"/>
    <property type="project" value="UniProtKB-UniRule"/>
</dbReference>
<evidence type="ECO:0000256" key="9">
    <source>
        <dbReference type="HAMAP-Rule" id="MF_00236"/>
    </source>
</evidence>
<evidence type="ECO:0000256" key="8">
    <source>
        <dbReference type="ARBA" id="ARBA00023136"/>
    </source>
</evidence>
<keyword evidence="7 9" id="KW-0811">Translocation</keyword>
<keyword evidence="12" id="KW-1185">Reference proteome</keyword>
<keyword evidence="3 9" id="KW-1003">Cell membrane</keyword>
<evidence type="ECO:0000313" key="12">
    <source>
        <dbReference type="Proteomes" id="UP000234331"/>
    </source>
</evidence>
<evidence type="ECO:0000256" key="10">
    <source>
        <dbReference type="SAM" id="MobiDB-lite"/>
    </source>
</evidence>
<feature type="compositionally biased region" description="Low complexity" evidence="10">
    <location>
        <begin position="52"/>
        <end position="73"/>
    </location>
</feature>
<dbReference type="GO" id="GO:0008320">
    <property type="term" value="F:protein transmembrane transporter activity"/>
    <property type="evidence" value="ECO:0007669"/>
    <property type="project" value="UniProtKB-UniRule"/>
</dbReference>
<evidence type="ECO:0000313" key="11">
    <source>
        <dbReference type="EMBL" id="SNQ47364.1"/>
    </source>
</evidence>
<evidence type="ECO:0000256" key="3">
    <source>
        <dbReference type="ARBA" id="ARBA00022475"/>
    </source>
</evidence>
<evidence type="ECO:0000256" key="6">
    <source>
        <dbReference type="ARBA" id="ARBA00022989"/>
    </source>
</evidence>
<dbReference type="InterPro" id="IPR003369">
    <property type="entry name" value="TatA/B/E"/>
</dbReference>
<evidence type="ECO:0000256" key="2">
    <source>
        <dbReference type="ARBA" id="ARBA00022448"/>
    </source>
</evidence>
<evidence type="ECO:0000256" key="5">
    <source>
        <dbReference type="ARBA" id="ARBA00022927"/>
    </source>
</evidence>
<comment type="function">
    <text evidence="9">Part of the twin-arginine translocation (Tat) system that transports large folded proteins containing a characteristic twin-arginine motif in their signal peptide across membranes. TatA could form the protein-conducting channel of the Tat system.</text>
</comment>
<organism evidence="11 12">
    <name type="scientific">Frankia canadensis</name>
    <dbReference type="NCBI Taxonomy" id="1836972"/>
    <lineage>
        <taxon>Bacteria</taxon>
        <taxon>Bacillati</taxon>
        <taxon>Actinomycetota</taxon>
        <taxon>Actinomycetes</taxon>
        <taxon>Frankiales</taxon>
        <taxon>Frankiaceae</taxon>
        <taxon>Frankia</taxon>
    </lineage>
</organism>
<evidence type="ECO:0000256" key="1">
    <source>
        <dbReference type="ARBA" id="ARBA00004162"/>
    </source>
</evidence>
<name>A0A2I2KNX0_9ACTN</name>
<dbReference type="PRINTS" id="PR01506">
    <property type="entry name" value="TATBPROTEIN"/>
</dbReference>
<dbReference type="Pfam" id="PF02416">
    <property type="entry name" value="TatA_B_E"/>
    <property type="match status" value="1"/>
</dbReference>
<feature type="region of interest" description="Disordered" evidence="10">
    <location>
        <begin position="42"/>
        <end position="93"/>
    </location>
</feature>
<dbReference type="PANTHER" id="PTHR42982">
    <property type="entry name" value="SEC-INDEPENDENT PROTEIN TRANSLOCASE PROTEIN TATA"/>
    <property type="match status" value="1"/>
</dbReference>
<dbReference type="OrthoDB" id="5245163at2"/>
<evidence type="ECO:0000256" key="7">
    <source>
        <dbReference type="ARBA" id="ARBA00023010"/>
    </source>
</evidence>
<dbReference type="InterPro" id="IPR006312">
    <property type="entry name" value="TatA/E"/>
</dbReference>
<dbReference type="AlphaFoldDB" id="A0A2I2KNX0"/>
<comment type="similarity">
    <text evidence="9">Belongs to the TatA/E family.</text>
</comment>
<keyword evidence="5 9" id="KW-0653">Protein transport</keyword>
<dbReference type="EMBL" id="FZMO01000096">
    <property type="protein sequence ID" value="SNQ47364.1"/>
    <property type="molecule type" value="Genomic_DNA"/>
</dbReference>
<dbReference type="HAMAP" id="MF_00236">
    <property type="entry name" value="TatA_E"/>
    <property type="match status" value="1"/>
</dbReference>
<comment type="subcellular location">
    <subcellularLocation>
        <location evidence="1 9">Cell membrane</location>
        <topology evidence="1 9">Single-pass membrane protein</topology>
    </subcellularLocation>
</comment>
<gene>
    <name evidence="9 11" type="primary">tatA</name>
    <name evidence="11" type="ORF">FRACA_1850004</name>
</gene>
<protein>
    <recommendedName>
        <fullName evidence="9">Sec-independent protein translocase protein TatA</fullName>
    </recommendedName>
</protein>
<comment type="subunit">
    <text evidence="9">The Tat system comprises two distinct complexes: a TatABC complex, containing multiple copies of TatA, TatB and TatC subunits, and a separate TatA complex, containing only TatA subunits. Substrates initially bind to the TatABC complex, which probably triggers association of the separate TatA complex to form the active translocon.</text>
</comment>
<dbReference type="Gene3D" id="1.20.5.3310">
    <property type="match status" value="1"/>
</dbReference>
<accession>A0A2I2KNX0</accession>
<keyword evidence="8 9" id="KW-0472">Membrane</keyword>
<dbReference type="Proteomes" id="UP000234331">
    <property type="component" value="Unassembled WGS sequence"/>
</dbReference>
<keyword evidence="6 9" id="KW-1133">Transmembrane helix</keyword>
<keyword evidence="2 9" id="KW-0813">Transport</keyword>
<sequence>MPDIGAPELLIILLVVVVLFGAKRLPDAARSLGRSMRIFKSEVKGLREDDQPTTAPAAASGPPAVAPAATAPAAPAPPVVAAPAPQEPSVQSR</sequence>
<reference evidence="11 12" key="1">
    <citation type="submission" date="2017-06" db="EMBL/GenBank/DDBJ databases">
        <authorList>
            <person name="Kim H.J."/>
            <person name="Triplett B.A."/>
        </authorList>
    </citation>
    <scope>NUCLEOTIDE SEQUENCE [LARGE SCALE GENOMIC DNA]</scope>
    <source>
        <strain evidence="11">FRACA_ARgP5</strain>
    </source>
</reference>
<dbReference type="NCBIfam" id="NF001854">
    <property type="entry name" value="PRK00575.1"/>
    <property type="match status" value="1"/>
</dbReference>